<keyword evidence="11" id="KW-0732">Signal</keyword>
<dbReference type="Gene3D" id="2.40.440.10">
    <property type="entry name" value="L,D-transpeptidase catalytic domain-like"/>
    <property type="match status" value="1"/>
</dbReference>
<reference evidence="13 14" key="1">
    <citation type="submission" date="2018-06" db="EMBL/GenBank/DDBJ databases">
        <title>Genomic Encyclopedia of Type Strains, Phase IV (KMG-IV): sequencing the most valuable type-strain genomes for metagenomic binning, comparative biology and taxonomic classification.</title>
        <authorList>
            <person name="Goeker M."/>
        </authorList>
    </citation>
    <scope>NUCLEOTIDE SEQUENCE [LARGE SCALE GENOMIC DNA]</scope>
    <source>
        <strain evidence="13 14">DSM 24875</strain>
    </source>
</reference>
<dbReference type="PROSITE" id="PS51257">
    <property type="entry name" value="PROKAR_LIPOPROTEIN"/>
    <property type="match status" value="1"/>
</dbReference>
<comment type="caution">
    <text evidence="13">The sequence shown here is derived from an EMBL/GenBank/DDBJ whole genome shotgun (WGS) entry which is preliminary data.</text>
</comment>
<keyword evidence="6 9" id="KW-0133">Cell shape</keyword>
<dbReference type="InterPro" id="IPR005490">
    <property type="entry name" value="LD_TPept_cat_dom"/>
</dbReference>
<keyword evidence="5" id="KW-0378">Hydrolase</keyword>
<evidence type="ECO:0000256" key="3">
    <source>
        <dbReference type="ARBA" id="ARBA00022676"/>
    </source>
</evidence>
<dbReference type="GO" id="GO:0071972">
    <property type="term" value="F:peptidoglycan L,D-transpeptidase activity"/>
    <property type="evidence" value="ECO:0007669"/>
    <property type="project" value="TreeGrafter"/>
</dbReference>
<dbReference type="Pfam" id="PF03734">
    <property type="entry name" value="YkuD"/>
    <property type="match status" value="1"/>
</dbReference>
<keyword evidence="14" id="KW-1185">Reference proteome</keyword>
<dbReference type="PROSITE" id="PS51318">
    <property type="entry name" value="TAT"/>
    <property type="match status" value="1"/>
</dbReference>
<evidence type="ECO:0000256" key="2">
    <source>
        <dbReference type="ARBA" id="ARBA00005992"/>
    </source>
</evidence>
<keyword evidence="4" id="KW-0808">Transferase</keyword>
<dbReference type="GO" id="GO:0071555">
    <property type="term" value="P:cell wall organization"/>
    <property type="evidence" value="ECO:0007669"/>
    <property type="project" value="UniProtKB-UniRule"/>
</dbReference>
<keyword evidence="8 9" id="KW-0961">Cell wall biogenesis/degradation</keyword>
<evidence type="ECO:0000256" key="6">
    <source>
        <dbReference type="ARBA" id="ARBA00022960"/>
    </source>
</evidence>
<evidence type="ECO:0000256" key="7">
    <source>
        <dbReference type="ARBA" id="ARBA00022984"/>
    </source>
</evidence>
<protein>
    <submittedName>
        <fullName evidence="13">Lipoprotein-anchoring transpeptidase ErfK/SrfK</fullName>
    </submittedName>
</protein>
<dbReference type="GO" id="GO:0008360">
    <property type="term" value="P:regulation of cell shape"/>
    <property type="evidence" value="ECO:0007669"/>
    <property type="project" value="UniProtKB-UniRule"/>
</dbReference>
<dbReference type="GO" id="GO:0005576">
    <property type="term" value="C:extracellular region"/>
    <property type="evidence" value="ECO:0007669"/>
    <property type="project" value="TreeGrafter"/>
</dbReference>
<dbReference type="RefSeq" id="WP_342634529.1">
    <property type="nucleotide sequence ID" value="NZ_QNRK01000004.1"/>
</dbReference>
<dbReference type="SUPFAM" id="SSF141523">
    <property type="entry name" value="L,D-transpeptidase catalytic domain-like"/>
    <property type="match status" value="1"/>
</dbReference>
<feature type="active site" description="Nucleophile" evidence="9">
    <location>
        <position position="191"/>
    </location>
</feature>
<evidence type="ECO:0000256" key="9">
    <source>
        <dbReference type="PROSITE-ProRule" id="PRU01373"/>
    </source>
</evidence>
<dbReference type="FunFam" id="2.40.440.10:FF:000002">
    <property type="entry name" value="L,D-transpeptidase ErfK/SrfK"/>
    <property type="match status" value="1"/>
</dbReference>
<feature type="compositionally biased region" description="Low complexity" evidence="10">
    <location>
        <begin position="222"/>
        <end position="254"/>
    </location>
</feature>
<evidence type="ECO:0000256" key="4">
    <source>
        <dbReference type="ARBA" id="ARBA00022679"/>
    </source>
</evidence>
<evidence type="ECO:0000256" key="11">
    <source>
        <dbReference type="SAM" id="SignalP"/>
    </source>
</evidence>
<sequence length="276" mass="28908">MTMLFDRRAAVAALAAALGGCAAPRAYAPAGGLAAAGPIPGYGPIEDDGHEIPGLDAATVSPDALRRRVPFAGPYRPGTIVVDVADRRLYLVEPGGMAMRYTVGVGREEALNFRGSAVIGRKAEWPRWTPTRTMMETMPRYRAYAGGMAGGIGNPLGARALYLYRDGRDTYFRLHGTNEPDTIGTAVSSGCIRLFNHDIIDLYARTPVGTPVVVLQEGLSDGPSAEAGPAPAGPDVMVDPGPYGAPYPDAGPVYDAGPPVAQGPWDAPPGSWRAGY</sequence>
<feature type="active site" description="Proton donor/acceptor" evidence="9">
    <location>
        <position position="175"/>
    </location>
</feature>
<dbReference type="UniPathway" id="UPA00219"/>
<dbReference type="PROSITE" id="PS52029">
    <property type="entry name" value="LD_TPASE"/>
    <property type="match status" value="1"/>
</dbReference>
<evidence type="ECO:0000256" key="5">
    <source>
        <dbReference type="ARBA" id="ARBA00022801"/>
    </source>
</evidence>
<evidence type="ECO:0000256" key="10">
    <source>
        <dbReference type="SAM" id="MobiDB-lite"/>
    </source>
</evidence>
<evidence type="ECO:0000259" key="12">
    <source>
        <dbReference type="PROSITE" id="PS52029"/>
    </source>
</evidence>
<keyword evidence="13" id="KW-0449">Lipoprotein</keyword>
<dbReference type="EMBL" id="QNRK01000004">
    <property type="protein sequence ID" value="RBP16834.1"/>
    <property type="molecule type" value="Genomic_DNA"/>
</dbReference>
<dbReference type="GO" id="GO:0018104">
    <property type="term" value="P:peptidoglycan-protein cross-linking"/>
    <property type="evidence" value="ECO:0007669"/>
    <property type="project" value="TreeGrafter"/>
</dbReference>
<comment type="similarity">
    <text evidence="2">Belongs to the YkuD family.</text>
</comment>
<dbReference type="Proteomes" id="UP000253529">
    <property type="component" value="Unassembled WGS sequence"/>
</dbReference>
<evidence type="ECO:0000256" key="1">
    <source>
        <dbReference type="ARBA" id="ARBA00004752"/>
    </source>
</evidence>
<keyword evidence="7 9" id="KW-0573">Peptidoglycan synthesis</keyword>
<dbReference type="PANTHER" id="PTHR30582">
    <property type="entry name" value="L,D-TRANSPEPTIDASE"/>
    <property type="match status" value="1"/>
</dbReference>
<name>A0A366FQ43_9HYPH</name>
<feature type="signal peptide" evidence="11">
    <location>
        <begin position="1"/>
        <end position="28"/>
    </location>
</feature>
<evidence type="ECO:0000313" key="13">
    <source>
        <dbReference type="EMBL" id="RBP16834.1"/>
    </source>
</evidence>
<dbReference type="AlphaFoldDB" id="A0A366FQ43"/>
<comment type="pathway">
    <text evidence="1 9">Cell wall biogenesis; peptidoglycan biosynthesis.</text>
</comment>
<dbReference type="InterPro" id="IPR038063">
    <property type="entry name" value="Transpep_catalytic_dom"/>
</dbReference>
<dbReference type="InterPro" id="IPR050979">
    <property type="entry name" value="LD-transpeptidase"/>
</dbReference>
<evidence type="ECO:0000256" key="8">
    <source>
        <dbReference type="ARBA" id="ARBA00023316"/>
    </source>
</evidence>
<dbReference type="PANTHER" id="PTHR30582:SF24">
    <property type="entry name" value="L,D-TRANSPEPTIDASE ERFK_SRFK-RELATED"/>
    <property type="match status" value="1"/>
</dbReference>
<dbReference type="InterPro" id="IPR006311">
    <property type="entry name" value="TAT_signal"/>
</dbReference>
<feature type="domain" description="L,D-TPase catalytic" evidence="12">
    <location>
        <begin position="78"/>
        <end position="215"/>
    </location>
</feature>
<evidence type="ECO:0000313" key="14">
    <source>
        <dbReference type="Proteomes" id="UP000253529"/>
    </source>
</evidence>
<organism evidence="13 14">
    <name type="scientific">Roseiarcus fermentans</name>
    <dbReference type="NCBI Taxonomy" id="1473586"/>
    <lineage>
        <taxon>Bacteria</taxon>
        <taxon>Pseudomonadati</taxon>
        <taxon>Pseudomonadota</taxon>
        <taxon>Alphaproteobacteria</taxon>
        <taxon>Hyphomicrobiales</taxon>
        <taxon>Roseiarcaceae</taxon>
        <taxon>Roseiarcus</taxon>
    </lineage>
</organism>
<proteinExistence type="inferred from homology"/>
<keyword evidence="3" id="KW-0328">Glycosyltransferase</keyword>
<feature type="region of interest" description="Disordered" evidence="10">
    <location>
        <begin position="220"/>
        <end position="276"/>
    </location>
</feature>
<gene>
    <name evidence="13" type="ORF">DFR50_104111</name>
</gene>
<dbReference type="GO" id="GO:0016757">
    <property type="term" value="F:glycosyltransferase activity"/>
    <property type="evidence" value="ECO:0007669"/>
    <property type="project" value="UniProtKB-KW"/>
</dbReference>
<dbReference type="CDD" id="cd16913">
    <property type="entry name" value="YkuD_like"/>
    <property type="match status" value="1"/>
</dbReference>
<feature type="chain" id="PRO_5016594395" evidence="11">
    <location>
        <begin position="29"/>
        <end position="276"/>
    </location>
</feature>
<accession>A0A366FQ43</accession>